<protein>
    <submittedName>
        <fullName evidence="2">Uncharacterized protein</fullName>
    </submittedName>
</protein>
<organism evidence="2 3">
    <name type="scientific">Pycnoporus cinnabarinus</name>
    <name type="common">Cinnabar-red polypore</name>
    <name type="synonym">Trametes cinnabarina</name>
    <dbReference type="NCBI Taxonomy" id="5643"/>
    <lineage>
        <taxon>Eukaryota</taxon>
        <taxon>Fungi</taxon>
        <taxon>Dikarya</taxon>
        <taxon>Basidiomycota</taxon>
        <taxon>Agaricomycotina</taxon>
        <taxon>Agaricomycetes</taxon>
        <taxon>Polyporales</taxon>
        <taxon>Polyporaceae</taxon>
        <taxon>Trametes</taxon>
    </lineage>
</organism>
<sequence length="121" mass="14351">RRFHPRPRVHFHARCRAPGANRLVLDRPPHRARRTQAGLSPSCRKCPPQTRVEGRDRRRGPRLRGRHRGHGRRWTQHLQREHHRRDRRRRRGGPGRQGEHAFPPLLRRVHAALGYAEILSS</sequence>
<reference evidence="2" key="1">
    <citation type="submission" date="2014-01" db="EMBL/GenBank/DDBJ databases">
        <title>The genome of the white-rot fungus Pycnoporus cinnabarinus: a basidiomycete model with a versatile arsenal for lignocellulosic biomass breakdown.</title>
        <authorList>
            <person name="Levasseur A."/>
            <person name="Lomascolo A."/>
            <person name="Ruiz-Duenas F.J."/>
            <person name="Uzan E."/>
            <person name="Piumi F."/>
            <person name="Kues U."/>
            <person name="Ram A.F.J."/>
            <person name="Murat C."/>
            <person name="Haon M."/>
            <person name="Benoit I."/>
            <person name="Arfi Y."/>
            <person name="Chevret D."/>
            <person name="Drula E."/>
            <person name="Kwon M.J."/>
            <person name="Gouret P."/>
            <person name="Lesage-Meessen L."/>
            <person name="Lombard V."/>
            <person name="Mariette J."/>
            <person name="Noirot C."/>
            <person name="Park J."/>
            <person name="Patyshakuliyeva A."/>
            <person name="Wieneger R.A.B."/>
            <person name="Wosten H.A.B."/>
            <person name="Martin F."/>
            <person name="Coutinho P.M."/>
            <person name="de Vries R."/>
            <person name="Martinez A.T."/>
            <person name="Klopp C."/>
            <person name="Pontarotti P."/>
            <person name="Henrissat B."/>
            <person name="Record E."/>
        </authorList>
    </citation>
    <scope>NUCLEOTIDE SEQUENCE [LARGE SCALE GENOMIC DNA]</scope>
    <source>
        <strain evidence="2">BRFM137</strain>
    </source>
</reference>
<accession>A0A060STG8</accession>
<comment type="caution">
    <text evidence="2">The sequence shown here is derived from an EMBL/GenBank/DDBJ whole genome shotgun (WGS) entry which is preliminary data.</text>
</comment>
<dbReference type="Proteomes" id="UP000029665">
    <property type="component" value="Unassembled WGS sequence"/>
</dbReference>
<keyword evidence="3" id="KW-1185">Reference proteome</keyword>
<feature type="non-terminal residue" evidence="2">
    <location>
        <position position="121"/>
    </location>
</feature>
<feature type="region of interest" description="Disordered" evidence="1">
    <location>
        <begin position="20"/>
        <end position="104"/>
    </location>
</feature>
<dbReference type="EMBL" id="CCBP010000494">
    <property type="protein sequence ID" value="CDO77802.1"/>
    <property type="molecule type" value="Genomic_DNA"/>
</dbReference>
<name>A0A060STG8_PYCCI</name>
<evidence type="ECO:0000313" key="3">
    <source>
        <dbReference type="Proteomes" id="UP000029665"/>
    </source>
</evidence>
<dbReference type="HOGENOM" id="CLU_2043738_0_0_1"/>
<feature type="compositionally biased region" description="Basic residues" evidence="1">
    <location>
        <begin position="57"/>
        <end position="93"/>
    </location>
</feature>
<evidence type="ECO:0000313" key="2">
    <source>
        <dbReference type="EMBL" id="CDO77802.1"/>
    </source>
</evidence>
<evidence type="ECO:0000256" key="1">
    <source>
        <dbReference type="SAM" id="MobiDB-lite"/>
    </source>
</evidence>
<proteinExistence type="predicted"/>
<dbReference type="AlphaFoldDB" id="A0A060STG8"/>
<feature type="non-terminal residue" evidence="2">
    <location>
        <position position="1"/>
    </location>
</feature>
<gene>
    <name evidence="2" type="ORF">BN946_scf184500.g1</name>
</gene>